<name>A0A931DFF7_9ACTN</name>
<gene>
    <name evidence="3" type="ORF">IW256_001756</name>
</gene>
<reference evidence="3" key="1">
    <citation type="submission" date="2020-11" db="EMBL/GenBank/DDBJ databases">
        <title>Sequencing the genomes of 1000 actinobacteria strains.</title>
        <authorList>
            <person name="Klenk H.-P."/>
        </authorList>
    </citation>
    <scope>NUCLEOTIDE SEQUENCE</scope>
    <source>
        <strain evidence="3">DSM 43175</strain>
    </source>
</reference>
<evidence type="ECO:0000313" key="4">
    <source>
        <dbReference type="Proteomes" id="UP000614047"/>
    </source>
</evidence>
<comment type="caution">
    <text evidence="3">The sequence shown here is derived from an EMBL/GenBank/DDBJ whole genome shotgun (WGS) entry which is preliminary data.</text>
</comment>
<organism evidence="3 4">
    <name type="scientific">Actinomadura viridis</name>
    <dbReference type="NCBI Taxonomy" id="58110"/>
    <lineage>
        <taxon>Bacteria</taxon>
        <taxon>Bacillati</taxon>
        <taxon>Actinomycetota</taxon>
        <taxon>Actinomycetes</taxon>
        <taxon>Streptosporangiales</taxon>
        <taxon>Thermomonosporaceae</taxon>
        <taxon>Actinomadura</taxon>
    </lineage>
</organism>
<keyword evidence="4" id="KW-1185">Reference proteome</keyword>
<protein>
    <submittedName>
        <fullName evidence="3">Uncharacterized protein (DUF58 family)</fullName>
    </submittedName>
</protein>
<dbReference type="PANTHER" id="PTHR34351">
    <property type="entry name" value="SLR1927 PROTEIN-RELATED"/>
    <property type="match status" value="1"/>
</dbReference>
<keyword evidence="2" id="KW-1133">Transmembrane helix</keyword>
<dbReference type="RefSeq" id="WP_197010472.1">
    <property type="nucleotide sequence ID" value="NZ_BAABES010000029.1"/>
</dbReference>
<evidence type="ECO:0000313" key="3">
    <source>
        <dbReference type="EMBL" id="MBG6087643.1"/>
    </source>
</evidence>
<feature type="transmembrane region" description="Helical" evidence="2">
    <location>
        <begin position="31"/>
        <end position="49"/>
    </location>
</feature>
<feature type="region of interest" description="Disordered" evidence="1">
    <location>
        <begin position="273"/>
        <end position="311"/>
    </location>
</feature>
<keyword evidence="2" id="KW-0472">Membrane</keyword>
<dbReference type="AlphaFoldDB" id="A0A931DFF7"/>
<evidence type="ECO:0000256" key="1">
    <source>
        <dbReference type="SAM" id="MobiDB-lite"/>
    </source>
</evidence>
<keyword evidence="2" id="KW-0812">Transmembrane</keyword>
<dbReference type="Proteomes" id="UP000614047">
    <property type="component" value="Unassembled WGS sequence"/>
</dbReference>
<dbReference type="PANTHER" id="PTHR34351:SF2">
    <property type="entry name" value="DUF58 DOMAIN-CONTAINING PROTEIN"/>
    <property type="match status" value="1"/>
</dbReference>
<sequence length="335" mass="35015">MTGRWSLWLLSAAMLAGLSGALPSLTLFTLAAGLALTVAGAAVIVVLAGRRVTITRAVPLREAHEDEPIPLEFTVRLPAWLPARIEVRTDIGVWTPLDRYGGTVDLYIGRRGAYVLGPSRVRLGDPLGILRRPLTAGTPEPVLLLPEPGTDGGTAPPRGARADDLEPDGLRPYVPGSPISRIHWPSLARGGDLQERRMAAPPSGLPLVIVDASGAADPRAADWLARAAAGRVLTLARTGGCEVLLPGAPAPLAAVDAPSWRAVHRRLALLDGERGGRAGRPPGGRASSVVRVPPGLDLGPPRPEPPPGVVPLPAERALTFVAALAGPSREREPVR</sequence>
<dbReference type="EMBL" id="JADOUA010000001">
    <property type="protein sequence ID" value="MBG6087643.1"/>
    <property type="molecule type" value="Genomic_DNA"/>
</dbReference>
<evidence type="ECO:0000256" key="2">
    <source>
        <dbReference type="SAM" id="Phobius"/>
    </source>
</evidence>
<feature type="compositionally biased region" description="Pro residues" evidence="1">
    <location>
        <begin position="300"/>
        <end position="310"/>
    </location>
</feature>
<feature type="region of interest" description="Disordered" evidence="1">
    <location>
        <begin position="140"/>
        <end position="169"/>
    </location>
</feature>
<feature type="compositionally biased region" description="Low complexity" evidence="1">
    <location>
        <begin position="279"/>
        <end position="299"/>
    </location>
</feature>
<accession>A0A931DFF7</accession>
<proteinExistence type="predicted"/>